<dbReference type="AlphaFoldDB" id="K1WYZ0"/>
<dbReference type="PROSITE" id="PS50097">
    <property type="entry name" value="BTB"/>
    <property type="match status" value="1"/>
</dbReference>
<accession>K1WYZ0</accession>
<dbReference type="SUPFAM" id="SSF54695">
    <property type="entry name" value="POZ domain"/>
    <property type="match status" value="1"/>
</dbReference>
<reference evidence="3 4" key="1">
    <citation type="journal article" date="2012" name="BMC Genomics">
        <title>Sequencing the genome of Marssonina brunnea reveals fungus-poplar co-evolution.</title>
        <authorList>
            <person name="Zhu S."/>
            <person name="Cao Y.-Z."/>
            <person name="Jiang C."/>
            <person name="Tan B.-Y."/>
            <person name="Wang Z."/>
            <person name="Feng S."/>
            <person name="Zhang L."/>
            <person name="Su X.-H."/>
            <person name="Brejova B."/>
            <person name="Vinar T."/>
            <person name="Xu M."/>
            <person name="Wang M.-X."/>
            <person name="Zhang S.-G."/>
            <person name="Huang M.-R."/>
            <person name="Wu R."/>
            <person name="Zhou Y."/>
        </authorList>
    </citation>
    <scope>NUCLEOTIDE SEQUENCE [LARGE SCALE GENOMIC DNA]</scope>
    <source>
        <strain evidence="3 4">MB_m1</strain>
    </source>
</reference>
<dbReference type="OMA" id="CAGEHEF"/>
<dbReference type="eggNOG" id="ENOG502SY71">
    <property type="taxonomic scope" value="Eukaryota"/>
</dbReference>
<dbReference type="Pfam" id="PF00651">
    <property type="entry name" value="BTB"/>
    <property type="match status" value="1"/>
</dbReference>
<dbReference type="HOGENOM" id="CLU_071338_0_0_1"/>
<protein>
    <recommendedName>
        <fullName evidence="2">BTB domain-containing protein</fullName>
    </recommendedName>
</protein>
<feature type="compositionally biased region" description="Low complexity" evidence="1">
    <location>
        <begin position="143"/>
        <end position="159"/>
    </location>
</feature>
<evidence type="ECO:0000256" key="1">
    <source>
        <dbReference type="SAM" id="MobiDB-lite"/>
    </source>
</evidence>
<proteinExistence type="predicted"/>
<dbReference type="RefSeq" id="XP_007291827.1">
    <property type="nucleotide sequence ID" value="XM_007291765.1"/>
</dbReference>
<feature type="domain" description="BTB" evidence="2">
    <location>
        <begin position="75"/>
        <end position="185"/>
    </location>
</feature>
<dbReference type="InterPro" id="IPR011333">
    <property type="entry name" value="SKP1/BTB/POZ_sf"/>
</dbReference>
<dbReference type="InterPro" id="IPR000210">
    <property type="entry name" value="BTB/POZ_dom"/>
</dbReference>
<gene>
    <name evidence="3" type="ORF">MBM_03938</name>
</gene>
<evidence type="ECO:0000313" key="3">
    <source>
        <dbReference type="EMBL" id="EKD18166.1"/>
    </source>
</evidence>
<feature type="region of interest" description="Disordered" evidence="1">
    <location>
        <begin position="137"/>
        <end position="161"/>
    </location>
</feature>
<evidence type="ECO:0000313" key="4">
    <source>
        <dbReference type="Proteomes" id="UP000006753"/>
    </source>
</evidence>
<dbReference type="CDD" id="cd18186">
    <property type="entry name" value="BTB_POZ_ZBTB_KLHL-like"/>
    <property type="match status" value="1"/>
</dbReference>
<organism evidence="3 4">
    <name type="scientific">Marssonina brunnea f. sp. multigermtubi (strain MB_m1)</name>
    <name type="common">Marssonina leaf spot fungus</name>
    <dbReference type="NCBI Taxonomy" id="1072389"/>
    <lineage>
        <taxon>Eukaryota</taxon>
        <taxon>Fungi</taxon>
        <taxon>Dikarya</taxon>
        <taxon>Ascomycota</taxon>
        <taxon>Pezizomycotina</taxon>
        <taxon>Leotiomycetes</taxon>
        <taxon>Helotiales</taxon>
        <taxon>Drepanopezizaceae</taxon>
        <taxon>Drepanopeziza</taxon>
    </lineage>
</organism>
<dbReference type="InParanoid" id="K1WYZ0"/>
<dbReference type="OrthoDB" id="2129688at2759"/>
<evidence type="ECO:0000259" key="2">
    <source>
        <dbReference type="PROSITE" id="PS50097"/>
    </source>
</evidence>
<sequence length="390" mass="43944">MVPPLEFAKMNLRFYIDLVSALESPTSNTPTASPIQAEAARRITSFSMSRNSSWAHLSSPGSGTPIAFRASGMQTDVRIRVFEREFHVHSVVLRLYSAFFRTFLDSADKEETEAEKGSWRYDYVSVMDPDGGWGLEAAKKVPHSPSKSSASSNSSPKESMGTSADEIAFEKLLCAMYHKKYSISGLRELSDMTRLADLYCCLPTFSTSLYTALWHSPSLIAEIPANCNSTLLLAQKLRHPLLFREALVHVVSQWKGYSRFLEGHYSLVCAVTSAYNRVCERLLATNQELFLAMNLGGQVRTDICAATSDIERELLPTQNAHFYRHLYDQWEGEQEEGMESVMESLSMLLENKLVLERGSTCAGEHEFKHGFLCATLEDNELPWNLEEEDW</sequence>
<name>K1WYZ0_MARBU</name>
<dbReference type="GeneID" id="18759873"/>
<dbReference type="EMBL" id="JH921434">
    <property type="protein sequence ID" value="EKD18166.1"/>
    <property type="molecule type" value="Genomic_DNA"/>
</dbReference>
<dbReference type="KEGG" id="mbe:MBM_03938"/>
<dbReference type="Proteomes" id="UP000006753">
    <property type="component" value="Unassembled WGS sequence"/>
</dbReference>
<dbReference type="Gene3D" id="3.30.710.10">
    <property type="entry name" value="Potassium Channel Kv1.1, Chain A"/>
    <property type="match status" value="1"/>
</dbReference>
<keyword evidence="4" id="KW-1185">Reference proteome</keyword>